<dbReference type="InterPro" id="IPR009781">
    <property type="entry name" value="DUF1345"/>
</dbReference>
<dbReference type="AlphaFoldDB" id="A0A852SVR9"/>
<feature type="transmembrane region" description="Helical" evidence="1">
    <location>
        <begin position="12"/>
        <end position="35"/>
    </location>
</feature>
<keyword evidence="3" id="KW-1185">Reference proteome</keyword>
<dbReference type="RefSeq" id="WP_179454163.1">
    <property type="nucleotide sequence ID" value="NZ_BAAAPX010000001.1"/>
</dbReference>
<feature type="transmembrane region" description="Helical" evidence="1">
    <location>
        <begin position="208"/>
        <end position="229"/>
    </location>
</feature>
<name>A0A852SVR9_9MICO</name>
<evidence type="ECO:0000313" key="2">
    <source>
        <dbReference type="EMBL" id="NYD72823.1"/>
    </source>
</evidence>
<keyword evidence="1" id="KW-0472">Membrane</keyword>
<keyword evidence="1" id="KW-0812">Transmembrane</keyword>
<feature type="transmembrane region" description="Helical" evidence="1">
    <location>
        <begin position="126"/>
        <end position="147"/>
    </location>
</feature>
<sequence length="230" mass="25038">MSQSAPVRRPTAVLGLAASLLAQLAMIVVGVWLYVDEGDDGTTLGLLAIWCGIGTLYLIVVLIVLGRVARRPAPPGGRLSPWETGRLARIVSWSATVFSSLIGLAAAIQVLGLHNDPEVGTATDVVGVWSMLLAWGFLHWGFSQIYYQRYFAAAEPMLRFPHPDGAPAPVPRFVDFVYFAFTIGTTFAASDVEVLSTRMRWTIVWHSVLSYFFNGLIIVLALNTIMSGAR</sequence>
<feature type="transmembrane region" description="Helical" evidence="1">
    <location>
        <begin position="90"/>
        <end position="114"/>
    </location>
</feature>
<gene>
    <name evidence="2" type="ORF">BJ963_000342</name>
</gene>
<comment type="caution">
    <text evidence="2">The sequence shown here is derived from an EMBL/GenBank/DDBJ whole genome shotgun (WGS) entry which is preliminary data.</text>
</comment>
<dbReference type="Pfam" id="PF07077">
    <property type="entry name" value="DUF1345"/>
    <property type="match status" value="1"/>
</dbReference>
<dbReference type="EMBL" id="JACCBJ010000001">
    <property type="protein sequence ID" value="NYD72823.1"/>
    <property type="molecule type" value="Genomic_DNA"/>
</dbReference>
<feature type="transmembrane region" description="Helical" evidence="1">
    <location>
        <begin position="47"/>
        <end position="69"/>
    </location>
</feature>
<dbReference type="Proteomes" id="UP000589620">
    <property type="component" value="Unassembled WGS sequence"/>
</dbReference>
<keyword evidence="1" id="KW-1133">Transmembrane helix</keyword>
<evidence type="ECO:0000256" key="1">
    <source>
        <dbReference type="SAM" id="Phobius"/>
    </source>
</evidence>
<evidence type="ECO:0000313" key="3">
    <source>
        <dbReference type="Proteomes" id="UP000589620"/>
    </source>
</evidence>
<proteinExistence type="predicted"/>
<organism evidence="2 3">
    <name type="scientific">Leifsonia soli</name>
    <dbReference type="NCBI Taxonomy" id="582665"/>
    <lineage>
        <taxon>Bacteria</taxon>
        <taxon>Bacillati</taxon>
        <taxon>Actinomycetota</taxon>
        <taxon>Actinomycetes</taxon>
        <taxon>Micrococcales</taxon>
        <taxon>Microbacteriaceae</taxon>
        <taxon>Leifsonia</taxon>
    </lineage>
</organism>
<reference evidence="2 3" key="1">
    <citation type="submission" date="2020-07" db="EMBL/GenBank/DDBJ databases">
        <title>Sequencing the genomes of 1000 actinobacteria strains.</title>
        <authorList>
            <person name="Klenk H.-P."/>
        </authorList>
    </citation>
    <scope>NUCLEOTIDE SEQUENCE [LARGE SCALE GENOMIC DNA]</scope>
    <source>
        <strain evidence="2 3">DSM 23871</strain>
    </source>
</reference>
<protein>
    <submittedName>
        <fullName evidence="2">Putative membrane protein</fullName>
    </submittedName>
</protein>
<accession>A0A852SVR9</accession>